<proteinExistence type="predicted"/>
<dbReference type="OrthoDB" id="5313204at2759"/>
<dbReference type="HOGENOM" id="CLU_174939_0_0_1"/>
<sequence>MDSIRAKIKRRLSHKDKEAANFDEHDSADEETVDYVNKEAEDAERENQDYGKPGSFLNRLILHGNKKTEDQLAREAAASSQMTTDRQVTQQ</sequence>
<dbReference type="VEuPathDB" id="FungiDB:G647_07879"/>
<evidence type="ECO:0000313" key="2">
    <source>
        <dbReference type="EMBL" id="ETI21532.1"/>
    </source>
</evidence>
<name>V9D6C3_9EURO</name>
<gene>
    <name evidence="2" type="ORF">G647_07879</name>
</gene>
<feature type="region of interest" description="Disordered" evidence="1">
    <location>
        <begin position="1"/>
        <end position="32"/>
    </location>
</feature>
<evidence type="ECO:0000313" key="3">
    <source>
        <dbReference type="Proteomes" id="UP000030678"/>
    </source>
</evidence>
<organism evidence="2 3">
    <name type="scientific">Cladophialophora carrionii CBS 160.54</name>
    <dbReference type="NCBI Taxonomy" id="1279043"/>
    <lineage>
        <taxon>Eukaryota</taxon>
        <taxon>Fungi</taxon>
        <taxon>Dikarya</taxon>
        <taxon>Ascomycota</taxon>
        <taxon>Pezizomycotina</taxon>
        <taxon>Eurotiomycetes</taxon>
        <taxon>Chaetothyriomycetidae</taxon>
        <taxon>Chaetothyriales</taxon>
        <taxon>Herpotrichiellaceae</taxon>
        <taxon>Cladophialophora</taxon>
    </lineage>
</organism>
<dbReference type="AlphaFoldDB" id="V9D6C3"/>
<feature type="compositionally biased region" description="Polar residues" evidence="1">
    <location>
        <begin position="78"/>
        <end position="91"/>
    </location>
</feature>
<dbReference type="Proteomes" id="UP000030678">
    <property type="component" value="Unassembled WGS sequence"/>
</dbReference>
<accession>V9D6C3</accession>
<feature type="compositionally biased region" description="Basic and acidic residues" evidence="1">
    <location>
        <begin position="15"/>
        <end position="25"/>
    </location>
</feature>
<dbReference type="GeneID" id="19986372"/>
<dbReference type="EMBL" id="KB822707">
    <property type="protein sequence ID" value="ETI21532.1"/>
    <property type="molecule type" value="Genomic_DNA"/>
</dbReference>
<protein>
    <submittedName>
        <fullName evidence="2">Uncharacterized protein</fullName>
    </submittedName>
</protein>
<feature type="region of interest" description="Disordered" evidence="1">
    <location>
        <begin position="69"/>
        <end position="91"/>
    </location>
</feature>
<reference evidence="2 3" key="1">
    <citation type="submission" date="2013-03" db="EMBL/GenBank/DDBJ databases">
        <title>The Genome Sequence of Cladophialophora carrionii CBS 160.54.</title>
        <authorList>
            <consortium name="The Broad Institute Genomics Platform"/>
            <person name="Cuomo C."/>
            <person name="de Hoog S."/>
            <person name="Gorbushina A."/>
            <person name="Walker B."/>
            <person name="Young S.K."/>
            <person name="Zeng Q."/>
            <person name="Gargeya S."/>
            <person name="Fitzgerald M."/>
            <person name="Haas B."/>
            <person name="Abouelleil A."/>
            <person name="Allen A.W."/>
            <person name="Alvarado L."/>
            <person name="Arachchi H.M."/>
            <person name="Berlin A.M."/>
            <person name="Chapman S.B."/>
            <person name="Gainer-Dewar J."/>
            <person name="Goldberg J."/>
            <person name="Griggs A."/>
            <person name="Gujja S."/>
            <person name="Hansen M."/>
            <person name="Howarth C."/>
            <person name="Imamovic A."/>
            <person name="Ireland A."/>
            <person name="Larimer J."/>
            <person name="McCowan C."/>
            <person name="Murphy C."/>
            <person name="Pearson M."/>
            <person name="Poon T.W."/>
            <person name="Priest M."/>
            <person name="Roberts A."/>
            <person name="Saif S."/>
            <person name="Shea T."/>
            <person name="Sisk P."/>
            <person name="Sykes S."/>
            <person name="Wortman J."/>
            <person name="Nusbaum C."/>
            <person name="Birren B."/>
        </authorList>
    </citation>
    <scope>NUCLEOTIDE SEQUENCE [LARGE SCALE GENOMIC DNA]</scope>
    <source>
        <strain evidence="2 3">CBS 160.54</strain>
    </source>
</reference>
<feature type="compositionally biased region" description="Basic residues" evidence="1">
    <location>
        <begin position="1"/>
        <end position="14"/>
    </location>
</feature>
<evidence type="ECO:0000256" key="1">
    <source>
        <dbReference type="SAM" id="MobiDB-lite"/>
    </source>
</evidence>
<dbReference type="RefSeq" id="XP_008730413.1">
    <property type="nucleotide sequence ID" value="XM_008732191.1"/>
</dbReference>